<dbReference type="EMBL" id="MHIM01000032">
    <property type="protein sequence ID" value="OGY51706.1"/>
    <property type="molecule type" value="Genomic_DNA"/>
</dbReference>
<comment type="caution">
    <text evidence="1">The sequence shown here is derived from an EMBL/GenBank/DDBJ whole genome shotgun (WGS) entry which is preliminary data.</text>
</comment>
<dbReference type="Proteomes" id="UP000177376">
    <property type="component" value="Unassembled WGS sequence"/>
</dbReference>
<gene>
    <name evidence="1" type="ORF">A3A02_02320</name>
</gene>
<organism evidence="1 2">
    <name type="scientific">Candidatus Buchananbacteria bacterium RIFCSPLOWO2_01_FULL_39_33</name>
    <dbReference type="NCBI Taxonomy" id="1797543"/>
    <lineage>
        <taxon>Bacteria</taxon>
        <taxon>Candidatus Buchananiibacteriota</taxon>
    </lineage>
</organism>
<evidence type="ECO:0000313" key="2">
    <source>
        <dbReference type="Proteomes" id="UP000177376"/>
    </source>
</evidence>
<sequence length="98" mass="11140">MSLRLRSNLLYQKLLKKSTRSAPPPAADDGGLPRKKIFSAFFILRAPIFSSKRKRKFFCFGFRAQSAGRRGFASARGQKFPPPNPLHFCPLAGEWRKN</sequence>
<evidence type="ECO:0000313" key="1">
    <source>
        <dbReference type="EMBL" id="OGY51706.1"/>
    </source>
</evidence>
<dbReference type="AlphaFoldDB" id="A0A1G1YIQ4"/>
<reference evidence="1 2" key="1">
    <citation type="journal article" date="2016" name="Nat. Commun.">
        <title>Thousands of microbial genomes shed light on interconnected biogeochemical processes in an aquifer system.</title>
        <authorList>
            <person name="Anantharaman K."/>
            <person name="Brown C.T."/>
            <person name="Hug L.A."/>
            <person name="Sharon I."/>
            <person name="Castelle C.J."/>
            <person name="Probst A.J."/>
            <person name="Thomas B.C."/>
            <person name="Singh A."/>
            <person name="Wilkins M.J."/>
            <person name="Karaoz U."/>
            <person name="Brodie E.L."/>
            <person name="Williams K.H."/>
            <person name="Hubbard S.S."/>
            <person name="Banfield J.F."/>
        </authorList>
    </citation>
    <scope>NUCLEOTIDE SEQUENCE [LARGE SCALE GENOMIC DNA]</scope>
</reference>
<proteinExistence type="predicted"/>
<accession>A0A1G1YIQ4</accession>
<name>A0A1G1YIQ4_9BACT</name>
<protein>
    <submittedName>
        <fullName evidence="1">Uncharacterized protein</fullName>
    </submittedName>
</protein>